<dbReference type="AlphaFoldDB" id="A0A495XYP1"/>
<keyword evidence="3" id="KW-1185">Reference proteome</keyword>
<dbReference type="RefSeq" id="WP_170165713.1">
    <property type="nucleotide sequence ID" value="NZ_RBXT01000001.1"/>
</dbReference>
<dbReference type="EMBL" id="RBXT01000001">
    <property type="protein sequence ID" value="RKT77984.1"/>
    <property type="molecule type" value="Genomic_DNA"/>
</dbReference>
<proteinExistence type="predicted"/>
<accession>A0A495XYP1</accession>
<organism evidence="2 3">
    <name type="scientific">Terracoccus luteus</name>
    <dbReference type="NCBI Taxonomy" id="53356"/>
    <lineage>
        <taxon>Bacteria</taxon>
        <taxon>Bacillati</taxon>
        <taxon>Actinomycetota</taxon>
        <taxon>Actinomycetes</taxon>
        <taxon>Micrococcales</taxon>
        <taxon>Intrasporangiaceae</taxon>
        <taxon>Terracoccus</taxon>
    </lineage>
</organism>
<evidence type="ECO:0000313" key="3">
    <source>
        <dbReference type="Proteomes" id="UP000278440"/>
    </source>
</evidence>
<evidence type="ECO:0000256" key="1">
    <source>
        <dbReference type="SAM" id="MobiDB-lite"/>
    </source>
</evidence>
<dbReference type="Proteomes" id="UP000278440">
    <property type="component" value="Unassembled WGS sequence"/>
</dbReference>
<sequence length="386" mass="41511">MAEVQEHFGRFAAGHGHLGLYARISRGVAGDAQCAELLLHARPGQARPVLWLAALHDLVLRRPDVAAARWYPSVVGADAVPVGDPWPDVRDTVLAHADELREAIATRTTQTNEVGRSVYVTAGLARAAADLPGRPVVLVELGASAGLLLAVDRYRTELLVEGEQPVVLGDPDSTVVSRGRLVGRGRLGSPSTHPLPSVVGRSGLDLDPVDLDDDDRRRWLEACLWPDVPGRVERFRAAAEIVRAHPSPLLRGDLVDDVHRAVDLAAGRAVADAGGRPHVVVLTSWALTYVDNGRRVELARRFAVLARELGEVTWLSAEPPGCVPGLPSPNRSEAQAETVLAVRRWRAGREWEPALLGTAHPHGEWVSLRRAAPPPAPPPPTTPRTG</sequence>
<gene>
    <name evidence="2" type="ORF">DFJ68_1418</name>
</gene>
<reference evidence="2 3" key="1">
    <citation type="submission" date="2018-10" db="EMBL/GenBank/DDBJ databases">
        <title>Sequencing the genomes of 1000 actinobacteria strains.</title>
        <authorList>
            <person name="Klenk H.-P."/>
        </authorList>
    </citation>
    <scope>NUCLEOTIDE SEQUENCE [LARGE SCALE GENOMIC DNA]</scope>
    <source>
        <strain evidence="2 3">DSM 44267</strain>
    </source>
</reference>
<comment type="caution">
    <text evidence="2">The sequence shown here is derived from an EMBL/GenBank/DDBJ whole genome shotgun (WGS) entry which is preliminary data.</text>
</comment>
<dbReference type="Pfam" id="PF10094">
    <property type="entry name" value="DUF2332"/>
    <property type="match status" value="1"/>
</dbReference>
<dbReference type="InterPro" id="IPR011200">
    <property type="entry name" value="UCP012608"/>
</dbReference>
<feature type="compositionally biased region" description="Pro residues" evidence="1">
    <location>
        <begin position="372"/>
        <end position="386"/>
    </location>
</feature>
<feature type="region of interest" description="Disordered" evidence="1">
    <location>
        <begin position="365"/>
        <end position="386"/>
    </location>
</feature>
<protein>
    <recommendedName>
        <fullName evidence="4">DUF2332 domain-containing protein</fullName>
    </recommendedName>
</protein>
<evidence type="ECO:0008006" key="4">
    <source>
        <dbReference type="Google" id="ProtNLM"/>
    </source>
</evidence>
<evidence type="ECO:0000313" key="2">
    <source>
        <dbReference type="EMBL" id="RKT77984.1"/>
    </source>
</evidence>
<name>A0A495XYP1_9MICO</name>